<evidence type="ECO:0000256" key="1">
    <source>
        <dbReference type="ARBA" id="ARBA00004371"/>
    </source>
</evidence>
<evidence type="ECO:0000313" key="13">
    <source>
        <dbReference type="Ensembl" id="ENSAMXP00005009120.1"/>
    </source>
</evidence>
<evidence type="ECO:0000256" key="2">
    <source>
        <dbReference type="ARBA" id="ARBA00004514"/>
    </source>
</evidence>
<dbReference type="CDD" id="cd00100">
    <property type="entry name" value="beta-trefoil_IL1"/>
    <property type="match status" value="1"/>
</dbReference>
<evidence type="ECO:0000256" key="10">
    <source>
        <dbReference type="ARBA" id="ARBA00023198"/>
    </source>
</evidence>
<proteinExistence type="inferred from homology"/>
<evidence type="ECO:0000256" key="9">
    <source>
        <dbReference type="ARBA" id="ARBA00022620"/>
    </source>
</evidence>
<evidence type="ECO:0000256" key="3">
    <source>
        <dbReference type="ARBA" id="ARBA00004550"/>
    </source>
</evidence>
<evidence type="ECO:0000256" key="12">
    <source>
        <dbReference type="ARBA" id="ARBA00023246"/>
    </source>
</evidence>
<reference evidence="13" key="1">
    <citation type="submission" date="2025-08" db="UniProtKB">
        <authorList>
            <consortium name="Ensembl"/>
        </authorList>
    </citation>
    <scope>IDENTIFICATION</scope>
</reference>
<name>A0A8B9HEH1_ASTMX</name>
<dbReference type="SUPFAM" id="SSF50353">
    <property type="entry name" value="Cytokine"/>
    <property type="match status" value="1"/>
</dbReference>
<comment type="subcellular location">
    <subcellularLocation>
        <location evidence="2">Cytoplasm</location>
        <location evidence="2">Cytosol</location>
    </subcellularLocation>
    <subcellularLocation>
        <location evidence="1">Lysosome</location>
    </subcellularLocation>
    <subcellularLocation>
        <location evidence="3">Secreted</location>
        <location evidence="3">Extracellular exosome</location>
    </subcellularLocation>
</comment>
<dbReference type="GO" id="GO:0005615">
    <property type="term" value="C:extracellular space"/>
    <property type="evidence" value="ECO:0007669"/>
    <property type="project" value="UniProtKB-KW"/>
</dbReference>
<dbReference type="Ensembl" id="ENSAMXT00005010177.1">
    <property type="protein sequence ID" value="ENSAMXP00005009120.1"/>
    <property type="gene ID" value="ENSAMXG00005005208.1"/>
</dbReference>
<dbReference type="GO" id="GO:0006955">
    <property type="term" value="P:immune response"/>
    <property type="evidence" value="ECO:0007669"/>
    <property type="project" value="InterPro"/>
</dbReference>
<dbReference type="Gene3D" id="2.80.10.50">
    <property type="match status" value="1"/>
</dbReference>
<dbReference type="GO" id="GO:0051781">
    <property type="term" value="P:positive regulation of cell division"/>
    <property type="evidence" value="ECO:0007669"/>
    <property type="project" value="UniProtKB-KW"/>
</dbReference>
<dbReference type="Pfam" id="PF00340">
    <property type="entry name" value="IL1"/>
    <property type="match status" value="1"/>
</dbReference>
<keyword evidence="12" id="KW-0497">Mitogen</keyword>
<keyword evidence="10" id="KW-0395">Inflammatory response</keyword>
<dbReference type="GO" id="GO:0071222">
    <property type="term" value="P:cellular response to lipopolysaccharide"/>
    <property type="evidence" value="ECO:0007669"/>
    <property type="project" value="TreeGrafter"/>
</dbReference>
<dbReference type="Proteomes" id="UP000694621">
    <property type="component" value="Unplaced"/>
</dbReference>
<dbReference type="GO" id="GO:0005125">
    <property type="term" value="F:cytokine activity"/>
    <property type="evidence" value="ECO:0007669"/>
    <property type="project" value="UniProtKB-KW"/>
</dbReference>
<evidence type="ECO:0000256" key="8">
    <source>
        <dbReference type="ARBA" id="ARBA00022525"/>
    </source>
</evidence>
<keyword evidence="7" id="KW-0202">Cytokine</keyword>
<dbReference type="GO" id="GO:0005829">
    <property type="term" value="C:cytosol"/>
    <property type="evidence" value="ECO:0007669"/>
    <property type="project" value="UniProtKB-SubCell"/>
</dbReference>
<dbReference type="PANTHER" id="PTHR10078">
    <property type="entry name" value="INTERLEUKIN-1 FAMILY MEMBER"/>
    <property type="match status" value="1"/>
</dbReference>
<sequence>VNSQPPNPILSDSIHAFRKEKSTLSFQLVMVREECLEAEEKNEIKPTESSWESDDMKEKDLVMVSMTETNVAVVRGRGCDPENPCNNCGITGCNVSDVIMAPKKREVTSGKQIKMLQLKNDTGKHFYIVHDITIYFYRSNILEDLSRGSPVVLNFTGSTNFLKCTRVNQEVGLTVESYEKEKLKDICKDDPVTWPFVFYMKTRRDNTRLFESAQNKGWFIRTEKPQVSVWMGNPTIRTQERFCFLIYPKHN</sequence>
<protein>
    <recommendedName>
        <fullName evidence="5">Interleukin-1 beta</fullName>
    </recommendedName>
</protein>
<evidence type="ECO:0000256" key="7">
    <source>
        <dbReference type="ARBA" id="ARBA00022514"/>
    </source>
</evidence>
<keyword evidence="8" id="KW-0964">Secreted</keyword>
<accession>A0A8B9HEH1</accession>
<keyword evidence="9" id="KW-0666">Pyrogen</keyword>
<comment type="similarity">
    <text evidence="4">Belongs to the IL-1 family.</text>
</comment>
<dbReference type="AlphaFoldDB" id="A0A8B9HEH1"/>
<dbReference type="PANTHER" id="PTHR10078:SF30">
    <property type="entry name" value="INTERLEUKIN-1 BETA"/>
    <property type="match status" value="1"/>
</dbReference>
<dbReference type="GO" id="GO:0048246">
    <property type="term" value="P:macrophage chemotaxis"/>
    <property type="evidence" value="ECO:0007669"/>
    <property type="project" value="TreeGrafter"/>
</dbReference>
<dbReference type="GO" id="GO:0005764">
    <property type="term" value="C:lysosome"/>
    <property type="evidence" value="ECO:0007669"/>
    <property type="project" value="UniProtKB-SubCell"/>
</dbReference>
<organism evidence="13 14">
    <name type="scientific">Astyanax mexicanus</name>
    <name type="common">Blind cave fish</name>
    <name type="synonym">Astyanax fasciatus mexicanus</name>
    <dbReference type="NCBI Taxonomy" id="7994"/>
    <lineage>
        <taxon>Eukaryota</taxon>
        <taxon>Metazoa</taxon>
        <taxon>Chordata</taxon>
        <taxon>Craniata</taxon>
        <taxon>Vertebrata</taxon>
        <taxon>Euteleostomi</taxon>
        <taxon>Actinopterygii</taxon>
        <taxon>Neopterygii</taxon>
        <taxon>Teleostei</taxon>
        <taxon>Ostariophysi</taxon>
        <taxon>Characiformes</taxon>
        <taxon>Characoidei</taxon>
        <taxon>Acestrorhamphidae</taxon>
        <taxon>Acestrorhamphinae</taxon>
        <taxon>Astyanax</taxon>
    </lineage>
</organism>
<evidence type="ECO:0000256" key="11">
    <source>
        <dbReference type="ARBA" id="ARBA00023228"/>
    </source>
</evidence>
<evidence type="ECO:0000313" key="14">
    <source>
        <dbReference type="Proteomes" id="UP000694621"/>
    </source>
</evidence>
<dbReference type="GO" id="GO:0010628">
    <property type="term" value="P:positive regulation of gene expression"/>
    <property type="evidence" value="ECO:0007669"/>
    <property type="project" value="TreeGrafter"/>
</dbReference>
<evidence type="ECO:0000256" key="4">
    <source>
        <dbReference type="ARBA" id="ARBA00010448"/>
    </source>
</evidence>
<dbReference type="GO" id="GO:0001660">
    <property type="term" value="P:fever generation"/>
    <property type="evidence" value="ECO:0007669"/>
    <property type="project" value="UniProtKB-KW"/>
</dbReference>
<dbReference type="GO" id="GO:0019221">
    <property type="term" value="P:cytokine-mediated signaling pathway"/>
    <property type="evidence" value="ECO:0007669"/>
    <property type="project" value="TreeGrafter"/>
</dbReference>
<keyword evidence="11" id="KW-0458">Lysosome</keyword>
<evidence type="ECO:0000256" key="5">
    <source>
        <dbReference type="ARBA" id="ARBA00014702"/>
    </source>
</evidence>
<dbReference type="InterPro" id="IPR000975">
    <property type="entry name" value="IL-1_fam"/>
</dbReference>
<dbReference type="InterPro" id="IPR008996">
    <property type="entry name" value="IL1/FGF"/>
</dbReference>
<keyword evidence="6" id="KW-0963">Cytoplasm</keyword>
<dbReference type="GO" id="GO:1901222">
    <property type="term" value="P:regulation of non-canonical NF-kappaB signal transduction"/>
    <property type="evidence" value="ECO:0007669"/>
    <property type="project" value="TreeGrafter"/>
</dbReference>
<evidence type="ECO:0000256" key="6">
    <source>
        <dbReference type="ARBA" id="ARBA00022490"/>
    </source>
</evidence>
<dbReference type="GO" id="GO:0042119">
    <property type="term" value="P:neutrophil activation"/>
    <property type="evidence" value="ECO:0007669"/>
    <property type="project" value="TreeGrafter"/>
</dbReference>